<dbReference type="Proteomes" id="UP000800040">
    <property type="component" value="Unassembled WGS sequence"/>
</dbReference>
<evidence type="ECO:0000313" key="3">
    <source>
        <dbReference type="Proteomes" id="UP000800040"/>
    </source>
</evidence>
<protein>
    <submittedName>
        <fullName evidence="2">Uncharacterized protein</fullName>
    </submittedName>
</protein>
<gene>
    <name evidence="2" type="ORF">BDW02DRAFT_596763</name>
</gene>
<evidence type="ECO:0000256" key="1">
    <source>
        <dbReference type="SAM" id="MobiDB-lite"/>
    </source>
</evidence>
<feature type="region of interest" description="Disordered" evidence="1">
    <location>
        <begin position="1"/>
        <end position="78"/>
    </location>
</feature>
<keyword evidence="3" id="KW-1185">Reference proteome</keyword>
<reference evidence="2" key="1">
    <citation type="submission" date="2020-01" db="EMBL/GenBank/DDBJ databases">
        <authorList>
            <consortium name="DOE Joint Genome Institute"/>
            <person name="Haridas S."/>
            <person name="Albert R."/>
            <person name="Binder M."/>
            <person name="Bloem J."/>
            <person name="Labutti K."/>
            <person name="Salamov A."/>
            <person name="Andreopoulos B."/>
            <person name="Baker S.E."/>
            <person name="Barry K."/>
            <person name="Bills G."/>
            <person name="Bluhm B.H."/>
            <person name="Cannon C."/>
            <person name="Castanera R."/>
            <person name="Culley D.E."/>
            <person name="Daum C."/>
            <person name="Ezra D."/>
            <person name="Gonzalez J.B."/>
            <person name="Henrissat B."/>
            <person name="Kuo A."/>
            <person name="Liang C."/>
            <person name="Lipzen A."/>
            <person name="Lutzoni F."/>
            <person name="Magnuson J."/>
            <person name="Mondo S."/>
            <person name="Nolan M."/>
            <person name="Ohm R."/>
            <person name="Pangilinan J."/>
            <person name="Park H.-J."/>
            <person name="Ramirez L."/>
            <person name="Alfaro M."/>
            <person name="Sun H."/>
            <person name="Tritt A."/>
            <person name="Yoshinaga Y."/>
            <person name="Zwiers L.-H."/>
            <person name="Turgeon B.G."/>
            <person name="Goodwin S.B."/>
            <person name="Spatafora J.W."/>
            <person name="Crous P.W."/>
            <person name="Grigoriev I.V."/>
        </authorList>
    </citation>
    <scope>NUCLEOTIDE SEQUENCE</scope>
    <source>
        <strain evidence="2">P77</strain>
    </source>
</reference>
<name>A0A6A5KK84_9PLEO</name>
<proteinExistence type="predicted"/>
<evidence type="ECO:0000313" key="2">
    <source>
        <dbReference type="EMBL" id="KAF1836102.1"/>
    </source>
</evidence>
<dbReference type="AlphaFoldDB" id="A0A6A5KK84"/>
<feature type="region of interest" description="Disordered" evidence="1">
    <location>
        <begin position="102"/>
        <end position="159"/>
    </location>
</feature>
<accession>A0A6A5KK84</accession>
<sequence>MDKLLAPFQSKTPKPESTTSPPTLSQSELAQAGMNPMSMMGMGLSSPPRVSARSPPKAASRPAPVKRRRASMYSSNILDDFAKDSTYHSYYVQTRERWSEGPRAATGLGARLRSGSGSRSGLRSSSLSHSSPRSRSRSHSDSKRYPAPTHHQLIPTTPLNPVAIPCTPLRNNYIDMVASARTGGRSPKQAQTHSSIEETLFPKSMTQIEEDRKRSRLRLAAAQQSRLSPTRMSKRTGA</sequence>
<feature type="compositionally biased region" description="Low complexity" evidence="1">
    <location>
        <begin position="9"/>
        <end position="63"/>
    </location>
</feature>
<feature type="compositionally biased region" description="Low complexity" evidence="1">
    <location>
        <begin position="111"/>
        <end position="131"/>
    </location>
</feature>
<feature type="compositionally biased region" description="Polar residues" evidence="1">
    <location>
        <begin position="222"/>
        <end position="231"/>
    </location>
</feature>
<organism evidence="2 3">
    <name type="scientific">Decorospora gaudefroyi</name>
    <dbReference type="NCBI Taxonomy" id="184978"/>
    <lineage>
        <taxon>Eukaryota</taxon>
        <taxon>Fungi</taxon>
        <taxon>Dikarya</taxon>
        <taxon>Ascomycota</taxon>
        <taxon>Pezizomycotina</taxon>
        <taxon>Dothideomycetes</taxon>
        <taxon>Pleosporomycetidae</taxon>
        <taxon>Pleosporales</taxon>
        <taxon>Pleosporineae</taxon>
        <taxon>Pleosporaceae</taxon>
        <taxon>Decorospora</taxon>
    </lineage>
</organism>
<dbReference type="EMBL" id="ML975278">
    <property type="protein sequence ID" value="KAF1836102.1"/>
    <property type="molecule type" value="Genomic_DNA"/>
</dbReference>
<feature type="region of interest" description="Disordered" evidence="1">
    <location>
        <begin position="181"/>
        <end position="238"/>
    </location>
</feature>